<dbReference type="InterPro" id="IPR050630">
    <property type="entry name" value="WD_repeat_EMAP"/>
</dbReference>
<dbReference type="InParanoid" id="F0Y7G3"/>
<feature type="repeat" description="WD" evidence="3">
    <location>
        <begin position="608"/>
        <end position="648"/>
    </location>
</feature>
<name>F0Y7G3_AURAN</name>
<dbReference type="InterPro" id="IPR036322">
    <property type="entry name" value="WD40_repeat_dom_sf"/>
</dbReference>
<evidence type="ECO:0000256" key="3">
    <source>
        <dbReference type="PROSITE-ProRule" id="PRU00221"/>
    </source>
</evidence>
<protein>
    <submittedName>
        <fullName evidence="5">Uncharacterized protein</fullName>
    </submittedName>
</protein>
<gene>
    <name evidence="5" type="ORF">AURANDRAFT_71486</name>
</gene>
<dbReference type="InterPro" id="IPR019775">
    <property type="entry name" value="WD40_repeat_CS"/>
</dbReference>
<dbReference type="KEGG" id="aaf:AURANDRAFT_71486"/>
<dbReference type="SMART" id="SM00320">
    <property type="entry name" value="WD40"/>
    <property type="match status" value="7"/>
</dbReference>
<reference evidence="5 6" key="1">
    <citation type="journal article" date="2011" name="Proc. Natl. Acad. Sci. U.S.A.">
        <title>Niche of harmful alga Aureococcus anophagefferens revealed through ecogenomics.</title>
        <authorList>
            <person name="Gobler C.J."/>
            <person name="Berry D.L."/>
            <person name="Dyhrman S.T."/>
            <person name="Wilhelm S.W."/>
            <person name="Salamov A."/>
            <person name="Lobanov A.V."/>
            <person name="Zhang Y."/>
            <person name="Collier J.L."/>
            <person name="Wurch L.L."/>
            <person name="Kustka A.B."/>
            <person name="Dill B.D."/>
            <person name="Shah M."/>
            <person name="VerBerkmoes N.C."/>
            <person name="Kuo A."/>
            <person name="Terry A."/>
            <person name="Pangilinan J."/>
            <person name="Lindquist E.A."/>
            <person name="Lucas S."/>
            <person name="Paulsen I.T."/>
            <person name="Hattenrath-Lehmann T.K."/>
            <person name="Talmage S.C."/>
            <person name="Walker E.A."/>
            <person name="Koch F."/>
            <person name="Burson A.M."/>
            <person name="Marcoval M.A."/>
            <person name="Tang Y.Z."/>
            <person name="Lecleir G.R."/>
            <person name="Coyne K.J."/>
            <person name="Berg G.M."/>
            <person name="Bertrand E.M."/>
            <person name="Saito M.A."/>
            <person name="Gladyshev V.N."/>
            <person name="Grigoriev I.V."/>
        </authorList>
    </citation>
    <scope>NUCLEOTIDE SEQUENCE [LARGE SCALE GENOMIC DNA]</scope>
    <source>
        <strain evidence="6">CCMP 1984</strain>
    </source>
</reference>
<dbReference type="GeneID" id="20228248"/>
<proteinExistence type="predicted"/>
<dbReference type="OrthoDB" id="6252103at2759"/>
<dbReference type="eggNOG" id="KOG0263">
    <property type="taxonomic scope" value="Eukaryota"/>
</dbReference>
<evidence type="ECO:0000313" key="5">
    <source>
        <dbReference type="EMBL" id="EGB09008.1"/>
    </source>
</evidence>
<evidence type="ECO:0000256" key="2">
    <source>
        <dbReference type="ARBA" id="ARBA00022737"/>
    </source>
</evidence>
<dbReference type="Proteomes" id="UP000002729">
    <property type="component" value="Unassembled WGS sequence"/>
</dbReference>
<sequence length="1030" mass="108412">MLKVARAGPGKKHVTVKRRGLGAAPYLKKAPHNKLLDASADPHRDLDLSYATLSKQLSDFDVVALKWSPYEQDRLVSCGRENVRFWRLKHGHLPGCPGALHEYARDATFTDLCFEPVYGARDGLDVADALRAANDPGACVEDVLSRGDKVVFVAATSGHVLQLSYAQRALLCVLRLHDGPIRRVDATPGYVVTASDDCYVRLWPLDFSDYLMEAKHEAPVVDVAVAPDGLKIACGTSRGSLGVLDVSAHGYSTLVRSHVGAVFDVAHADVGGRFATCGKDGTIRVWDEINGGQLAEFASPSDEPLSLAWRPNFDPGTLLCRIQPLVWGVLTKLESSLARSHRSTLAVGFASGSVRVFDVAVVRTVKELKQHRGPVTSVAFRNEFMYTGARDGHVVLYACGDDYAPLKMVNVDAALPPNSWGGSVEEKVAVAVSPHHGVVAAVSSRDPVKVSLFDGDSLDRAPLAVDLAESKWSVSPLEDVFWATDRPMTLYCVEEDGGVYCVDLARQNLGFAASPAADGAAPPRRNRRASFLVGLDVRRVVATERSEASKFDAAFFAQGSNQTQHARDALCCLSTDGTVLVTSKETDKRIICARPTDGRSAANAAAEIDEHGGKLTCAAFSPSDRLVTCDDNGGVCVWDVKRSDPPPVFELATAASAELAQSGCFGDDDAASGYGSEERFEVSAPTPREALNYDGAPDADTEPPKTEDLGAWFFDSSPPPREPSGDPRNAGCALLLEAKLETGLVAWTGADLACADADGRVRVVDAGRPPSRRAADATLDYAGADAPGRRVTVMRAHGDLLAVGFDKSPTLVVFAERRVVPLSVKLPDGCAGLAFAARGDLLFAAHGSRVACYAARRGLLQRSVDAGDAVVGLAALGASGAAALHASGAASTFALAADKNLVQSPAPHVADATALAPFRGDRLVAAARSGDLLFPANAFPAGAAGAAALATGERVVLVALPDRLDVWAVADEASDGVVSLAPLARLGLDAAPTSLCPSADGALGLVATAAGSLWYFNNTASHDEEFLAED</sequence>
<evidence type="ECO:0000256" key="1">
    <source>
        <dbReference type="ARBA" id="ARBA00022574"/>
    </source>
</evidence>
<keyword evidence="1 3" id="KW-0853">WD repeat</keyword>
<feature type="region of interest" description="Disordered" evidence="4">
    <location>
        <begin position="673"/>
        <end position="728"/>
    </location>
</feature>
<dbReference type="PROSITE" id="PS50294">
    <property type="entry name" value="WD_REPEATS_REGION"/>
    <property type="match status" value="1"/>
</dbReference>
<dbReference type="Gene3D" id="2.130.10.10">
    <property type="entry name" value="YVTN repeat-like/Quinoprotein amine dehydrogenase"/>
    <property type="match status" value="4"/>
</dbReference>
<dbReference type="PROSITE" id="PS00678">
    <property type="entry name" value="WD_REPEATS_1"/>
    <property type="match status" value="1"/>
</dbReference>
<dbReference type="SUPFAM" id="SSF69322">
    <property type="entry name" value="Tricorn protease domain 2"/>
    <property type="match status" value="1"/>
</dbReference>
<organism evidence="6">
    <name type="scientific">Aureococcus anophagefferens</name>
    <name type="common">Harmful bloom alga</name>
    <dbReference type="NCBI Taxonomy" id="44056"/>
    <lineage>
        <taxon>Eukaryota</taxon>
        <taxon>Sar</taxon>
        <taxon>Stramenopiles</taxon>
        <taxon>Ochrophyta</taxon>
        <taxon>Pelagophyceae</taxon>
        <taxon>Pelagomonadales</taxon>
        <taxon>Pelagomonadaceae</taxon>
        <taxon>Aureococcus</taxon>
    </lineage>
</organism>
<keyword evidence="6" id="KW-1185">Reference proteome</keyword>
<dbReference type="PROSITE" id="PS50082">
    <property type="entry name" value="WD_REPEATS_2"/>
    <property type="match status" value="3"/>
</dbReference>
<dbReference type="RefSeq" id="XP_009036137.1">
    <property type="nucleotide sequence ID" value="XM_009037889.1"/>
</dbReference>
<evidence type="ECO:0000256" key="4">
    <source>
        <dbReference type="SAM" id="MobiDB-lite"/>
    </source>
</evidence>
<feature type="repeat" description="WD" evidence="3">
    <location>
        <begin position="174"/>
        <end position="213"/>
    </location>
</feature>
<dbReference type="GO" id="GO:0005929">
    <property type="term" value="C:cilium"/>
    <property type="evidence" value="ECO:0007669"/>
    <property type="project" value="UniProtKB-ARBA"/>
</dbReference>
<dbReference type="SUPFAM" id="SSF50978">
    <property type="entry name" value="WD40 repeat-like"/>
    <property type="match status" value="1"/>
</dbReference>
<evidence type="ECO:0000313" key="6">
    <source>
        <dbReference type="Proteomes" id="UP000002729"/>
    </source>
</evidence>
<dbReference type="Pfam" id="PF00400">
    <property type="entry name" value="WD40"/>
    <property type="match status" value="4"/>
</dbReference>
<keyword evidence="2" id="KW-0677">Repeat</keyword>
<accession>F0Y7G3</accession>
<dbReference type="InterPro" id="IPR001680">
    <property type="entry name" value="WD40_rpt"/>
</dbReference>
<feature type="repeat" description="WD" evidence="3">
    <location>
        <begin position="255"/>
        <end position="287"/>
    </location>
</feature>
<dbReference type="EMBL" id="GL833126">
    <property type="protein sequence ID" value="EGB09008.1"/>
    <property type="molecule type" value="Genomic_DNA"/>
</dbReference>
<dbReference type="AlphaFoldDB" id="F0Y7G3"/>
<dbReference type="InterPro" id="IPR015943">
    <property type="entry name" value="WD40/YVTN_repeat-like_dom_sf"/>
</dbReference>
<dbReference type="PANTHER" id="PTHR13720">
    <property type="entry name" value="WD-40 REPEAT PROTEIN"/>
    <property type="match status" value="1"/>
</dbReference>
<dbReference type="PANTHER" id="PTHR13720:SF24">
    <property type="entry name" value="WD REPEAT-CONTAINING PROTEIN 90"/>
    <property type="match status" value="1"/>
</dbReference>